<dbReference type="RefSeq" id="WP_148783400.1">
    <property type="nucleotide sequence ID" value="NZ_VNHU01000009.1"/>
</dbReference>
<keyword evidence="2" id="KW-1185">Reference proteome</keyword>
<dbReference type="Proteomes" id="UP000324376">
    <property type="component" value="Unassembled WGS sequence"/>
</dbReference>
<dbReference type="EMBL" id="VNHU01000009">
    <property type="protein sequence ID" value="TYP71505.1"/>
    <property type="molecule type" value="Genomic_DNA"/>
</dbReference>
<gene>
    <name evidence="1" type="ORF">BD809_10987</name>
</gene>
<organism evidence="1 2">
    <name type="scientific">Aquimarina intermedia</name>
    <dbReference type="NCBI Taxonomy" id="350814"/>
    <lineage>
        <taxon>Bacteria</taxon>
        <taxon>Pseudomonadati</taxon>
        <taxon>Bacteroidota</taxon>
        <taxon>Flavobacteriia</taxon>
        <taxon>Flavobacteriales</taxon>
        <taxon>Flavobacteriaceae</taxon>
        <taxon>Aquimarina</taxon>
    </lineage>
</organism>
<accession>A0A5S5BWF0</accession>
<protein>
    <submittedName>
        <fullName evidence="1">Uncharacterized protein</fullName>
    </submittedName>
</protein>
<proteinExistence type="predicted"/>
<evidence type="ECO:0000313" key="2">
    <source>
        <dbReference type="Proteomes" id="UP000324376"/>
    </source>
</evidence>
<comment type="caution">
    <text evidence="1">The sequence shown here is derived from an EMBL/GenBank/DDBJ whole genome shotgun (WGS) entry which is preliminary data.</text>
</comment>
<name>A0A5S5BWF0_9FLAO</name>
<evidence type="ECO:0000313" key="1">
    <source>
        <dbReference type="EMBL" id="TYP71505.1"/>
    </source>
</evidence>
<reference evidence="1 2" key="1">
    <citation type="submission" date="2019-07" db="EMBL/GenBank/DDBJ databases">
        <title>Genomic Encyclopedia of Archaeal and Bacterial Type Strains, Phase II (KMG-II): from individual species to whole genera.</title>
        <authorList>
            <person name="Goeker M."/>
        </authorList>
    </citation>
    <scope>NUCLEOTIDE SEQUENCE [LARGE SCALE GENOMIC DNA]</scope>
    <source>
        <strain evidence="1 2">DSM 17527</strain>
    </source>
</reference>
<dbReference type="AlphaFoldDB" id="A0A5S5BWF0"/>
<sequence>MKIETKLNIGDKCHFMSLDKPRESKVKEIVINVEKGCVSTVYVIDKNPSGSHNCTRFYDSEIFATKEELIKSVFSTNKN</sequence>